<keyword evidence="3" id="KW-1185">Reference proteome</keyword>
<name>S0F706_9BACT</name>
<feature type="compositionally biased region" description="Basic residues" evidence="1">
    <location>
        <begin position="15"/>
        <end position="24"/>
    </location>
</feature>
<accession>S0F706</accession>
<reference evidence="2 3" key="1">
    <citation type="submission" date="2008-12" db="EMBL/GenBank/DDBJ databases">
        <authorList>
            <person name="Fulton L."/>
            <person name="Clifton S."/>
            <person name="Fulton B."/>
            <person name="Xu J."/>
            <person name="Minx P."/>
            <person name="Pepin K.H."/>
            <person name="Johnson M."/>
            <person name="Bhonagiri V."/>
            <person name="Nash W.E."/>
            <person name="Mardis E.R."/>
            <person name="Wilson R.K."/>
        </authorList>
    </citation>
    <scope>NUCLEOTIDE SEQUENCE [LARGE SCALE GENOMIC DNA]</scope>
    <source>
        <strain evidence="2 3">DSM 18228</strain>
    </source>
</reference>
<comment type="caution">
    <text evidence="2">The sequence shown here is derived from an EMBL/GenBank/DDBJ whole genome shotgun (WGS) entry which is preliminary data.</text>
</comment>
<dbReference type="Proteomes" id="UP000014073">
    <property type="component" value="Unassembled WGS sequence"/>
</dbReference>
<organism evidence="2 3">
    <name type="scientific">Phocaeicola coprophilus DSM 18228 = JCM 13818</name>
    <dbReference type="NCBI Taxonomy" id="547042"/>
    <lineage>
        <taxon>Bacteria</taxon>
        <taxon>Pseudomonadati</taxon>
        <taxon>Bacteroidota</taxon>
        <taxon>Bacteroidia</taxon>
        <taxon>Bacteroidales</taxon>
        <taxon>Bacteroidaceae</taxon>
        <taxon>Phocaeicola</taxon>
    </lineage>
</organism>
<dbReference type="AlphaFoldDB" id="S0F706"/>
<evidence type="ECO:0000313" key="2">
    <source>
        <dbReference type="EMBL" id="EEF76108.1"/>
    </source>
</evidence>
<dbReference type="EMBL" id="ACBW01000115">
    <property type="protein sequence ID" value="EEF76108.1"/>
    <property type="molecule type" value="Genomic_DNA"/>
</dbReference>
<proteinExistence type="predicted"/>
<evidence type="ECO:0000313" key="3">
    <source>
        <dbReference type="Proteomes" id="UP000014073"/>
    </source>
</evidence>
<dbReference type="STRING" id="547042.BACCOPRO_01605"/>
<protein>
    <submittedName>
        <fullName evidence="2">Uncharacterized protein</fullName>
    </submittedName>
</protein>
<gene>
    <name evidence="2" type="ORF">BACCOPRO_01605</name>
</gene>
<feature type="region of interest" description="Disordered" evidence="1">
    <location>
        <begin position="1"/>
        <end position="27"/>
    </location>
</feature>
<evidence type="ECO:0000256" key="1">
    <source>
        <dbReference type="SAM" id="MobiDB-lite"/>
    </source>
</evidence>
<sequence>MTRKNVGKGFIVSPGKHHKTRSGFRYKEADQREMKQLKKYSYDIQRIYARERL</sequence>
<dbReference type="HOGENOM" id="CLU_3058402_0_0_10"/>